<name>A0A0C2IUF4_THEKT</name>
<dbReference type="EMBL" id="JWZT01005600">
    <property type="protein sequence ID" value="KII60477.1"/>
    <property type="molecule type" value="Genomic_DNA"/>
</dbReference>
<comment type="caution">
    <text evidence="1">The sequence shown here is derived from an EMBL/GenBank/DDBJ whole genome shotgun (WGS) entry which is preliminary data.</text>
</comment>
<dbReference type="Proteomes" id="UP000031668">
    <property type="component" value="Unassembled WGS sequence"/>
</dbReference>
<evidence type="ECO:0000313" key="2">
    <source>
        <dbReference type="Proteomes" id="UP000031668"/>
    </source>
</evidence>
<reference evidence="1 2" key="1">
    <citation type="journal article" date="2014" name="Genome Biol. Evol.">
        <title>The genome of the myxosporean Thelohanellus kitauei shows adaptations to nutrient acquisition within its fish host.</title>
        <authorList>
            <person name="Yang Y."/>
            <person name="Xiong J."/>
            <person name="Zhou Z."/>
            <person name="Huo F."/>
            <person name="Miao W."/>
            <person name="Ran C."/>
            <person name="Liu Y."/>
            <person name="Zhang J."/>
            <person name="Feng J."/>
            <person name="Wang M."/>
            <person name="Wang M."/>
            <person name="Wang L."/>
            <person name="Yao B."/>
        </authorList>
    </citation>
    <scope>NUCLEOTIDE SEQUENCE [LARGE SCALE GENOMIC DNA]</scope>
    <source>
        <strain evidence="1">Wuqing</strain>
    </source>
</reference>
<evidence type="ECO:0000313" key="1">
    <source>
        <dbReference type="EMBL" id="KII60477.1"/>
    </source>
</evidence>
<accession>A0A0C2IUF4</accession>
<dbReference type="AlphaFoldDB" id="A0A0C2IUF4"/>
<keyword evidence="2" id="KW-1185">Reference proteome</keyword>
<protein>
    <submittedName>
        <fullName evidence="1">Uncharacterized protein</fullName>
    </submittedName>
</protein>
<sequence length="100" mass="11760">MISKTYGCKSVVKLVSINGNFRMKRFEVVRKLIRQSECRIEYSESMACINISIYAKYICYQRCKVLANRTTVIVMLISLKSNLHMRRTKNLFLKYSNYTG</sequence>
<organism evidence="1 2">
    <name type="scientific">Thelohanellus kitauei</name>
    <name type="common">Myxosporean</name>
    <dbReference type="NCBI Taxonomy" id="669202"/>
    <lineage>
        <taxon>Eukaryota</taxon>
        <taxon>Metazoa</taxon>
        <taxon>Cnidaria</taxon>
        <taxon>Myxozoa</taxon>
        <taxon>Myxosporea</taxon>
        <taxon>Bivalvulida</taxon>
        <taxon>Platysporina</taxon>
        <taxon>Myxobolidae</taxon>
        <taxon>Thelohanellus</taxon>
    </lineage>
</organism>
<gene>
    <name evidence="1" type="ORF">RF11_08405</name>
</gene>
<proteinExistence type="predicted"/>